<evidence type="ECO:0000259" key="6">
    <source>
        <dbReference type="SMART" id="SM00409"/>
    </source>
</evidence>
<evidence type="ECO:0000256" key="2">
    <source>
        <dbReference type="ARBA" id="ARBA00022737"/>
    </source>
</evidence>
<feature type="region of interest" description="Disordered" evidence="3">
    <location>
        <begin position="1774"/>
        <end position="1799"/>
    </location>
</feature>
<feature type="region of interest" description="Disordered" evidence="3">
    <location>
        <begin position="369"/>
        <end position="394"/>
    </location>
</feature>
<feature type="compositionally biased region" description="Basic and acidic residues" evidence="3">
    <location>
        <begin position="1632"/>
        <end position="1646"/>
    </location>
</feature>
<feature type="region of interest" description="Disordered" evidence="3">
    <location>
        <begin position="1597"/>
        <end position="1646"/>
    </location>
</feature>
<evidence type="ECO:0000313" key="7">
    <source>
        <dbReference type="EMBL" id="CAA3006436.1"/>
    </source>
</evidence>
<feature type="compositionally biased region" description="Low complexity" evidence="3">
    <location>
        <begin position="574"/>
        <end position="587"/>
    </location>
</feature>
<feature type="region of interest" description="Disordered" evidence="3">
    <location>
        <begin position="917"/>
        <end position="949"/>
    </location>
</feature>
<dbReference type="OrthoDB" id="643377at2759"/>
<feature type="region of interest" description="Disordered" evidence="3">
    <location>
        <begin position="2555"/>
        <end position="2595"/>
    </location>
</feature>
<feature type="compositionally biased region" description="Low complexity" evidence="3">
    <location>
        <begin position="1524"/>
        <end position="1536"/>
    </location>
</feature>
<dbReference type="InterPro" id="IPR003591">
    <property type="entry name" value="Leu-rich_rpt_typical-subtyp"/>
</dbReference>
<feature type="compositionally biased region" description="Low complexity" evidence="3">
    <location>
        <begin position="2557"/>
        <end position="2575"/>
    </location>
</feature>
<dbReference type="SMART" id="SM00409">
    <property type="entry name" value="IG"/>
    <property type="match status" value="1"/>
</dbReference>
<feature type="region of interest" description="Disordered" evidence="3">
    <location>
        <begin position="1871"/>
        <end position="1917"/>
    </location>
</feature>
<dbReference type="CDD" id="cd00096">
    <property type="entry name" value="Ig"/>
    <property type="match status" value="1"/>
</dbReference>
<dbReference type="Gene3D" id="3.80.10.10">
    <property type="entry name" value="Ribonuclease Inhibitor"/>
    <property type="match status" value="2"/>
</dbReference>
<comment type="caution">
    <text evidence="7">The sequence shown here is derived from an EMBL/GenBank/DDBJ whole genome shotgun (WGS) entry which is preliminary data.</text>
</comment>
<dbReference type="SUPFAM" id="SSF48726">
    <property type="entry name" value="Immunoglobulin"/>
    <property type="match status" value="1"/>
</dbReference>
<dbReference type="InterPro" id="IPR032675">
    <property type="entry name" value="LRR_dom_sf"/>
</dbReference>
<dbReference type="GO" id="GO:0051707">
    <property type="term" value="P:response to other organism"/>
    <property type="evidence" value="ECO:0007669"/>
    <property type="project" value="UniProtKB-ARBA"/>
</dbReference>
<feature type="compositionally biased region" description="Polar residues" evidence="3">
    <location>
        <begin position="1907"/>
        <end position="1917"/>
    </location>
</feature>
<feature type="region of interest" description="Disordered" evidence="3">
    <location>
        <begin position="1033"/>
        <end position="1091"/>
    </location>
</feature>
<dbReference type="EMBL" id="CACTIH010007260">
    <property type="protein sequence ID" value="CAA3006436.1"/>
    <property type="molecule type" value="Genomic_DNA"/>
</dbReference>
<feature type="region of interest" description="Disordered" evidence="3">
    <location>
        <begin position="716"/>
        <end position="871"/>
    </location>
</feature>
<keyword evidence="4" id="KW-0472">Membrane</keyword>
<evidence type="ECO:0000256" key="3">
    <source>
        <dbReference type="SAM" id="MobiDB-lite"/>
    </source>
</evidence>
<feature type="compositionally biased region" description="Basic and acidic residues" evidence="3">
    <location>
        <begin position="1294"/>
        <end position="1309"/>
    </location>
</feature>
<evidence type="ECO:0000256" key="4">
    <source>
        <dbReference type="SAM" id="Phobius"/>
    </source>
</evidence>
<sequence length="2650" mass="289838">MELDRRTPLGQRRPWRWRCRCNRSAALEASERKRRRRRRKSFRYKFKASRRRWLANKMNGTGRARCNGRRAPAGPTRQIVRLSRRQQRGGGGRPARSESLVGVSRSSTAAAAAALHPRRAASRASEIMRATCDRTPLARPRGSKLRPQKGVVRSFGAAAQKPRTAVCTFRAYVQRARIASRPPVSHRATEIRTFWSRTCPNRTPVNNRARVRRSHSNGDIRRNWARRKRSKRATGPLDCDAGRQCDSLASKPAARLVVGRRGNGFKIFIPIVHAPLRRVLVRHRRESKLSTGRRLLVVNVSLNSARWSLARVCGLNSWPLRKTWPALGPTTTSGKMISGRKMEIIIRETTKHRQPTGDKQRPVLELSRRGRRRRSWARARRRRRGGGGGAMRGSAQVDGKLMIVARPLTKSGTIIRFGSLVPGGPCAGRAWSWALTPLEAQLEFAPRRGLKLIAPVGRWGSFELLQARRGAPVERPLASRRLIKRELHRPAQVRGKPMRGHHLREASGGPPAGIVSKQRDSRVNTTREGCTGSNRETHSRESANELLSCEPINQLVTPSEGDTTRKFEIRARPGRATRAAASETSATDGTEMRDNESQLAGRVDDANGARKSREPKLAQRPSGAKIIGRRRRADLDELVLAARGLQGEQARRRQRRQWWRRVNKVPKCQIGAGEPTMQMGRRADGCCLLGEAAAAAVASVTPLARPSSAIAIASEGRPAAGSIRPTRDGNQAATRPLENSWRRHRRAISNAPRAPNQSGPSGHDSTTPPEWAGNKSSSQAGPPGSLCNNNEAEGRDGTQVGSGEPGQARKLIKLSGGPSLYVGRAERAGRRPSSSRDYFYRCAGPPTPPSGGSEPVRAESPPPPPTHVEEERSFYCLGPAKRPPSGPSDAETPAKEKLDLLLAGSKVTVARLGLNENEPRLGRGRGRGRARKQVRHGNDAADGPTQFKPGKQPGELISFVTFLLFIIVSLVVGAGSGWPTSDSAGFVRLARAQHAPAARGQQSIMQADATLASGLGPSSFAAHWLLGRQLNGLHGPPAATGRGDASGRGGGGGTKTRPAIERSKVGPPKGPHARGALSHSTLASRARARLARRAAQQQFRLLQAKQERRARGRPGRIDKINLKRPPPPRRPRPVGAKRQRARAILARADKSTGPRRTKKWQTNGPRAVQRMEIENQLAADRLRELVIANTDGGHPTWRTGRRRRLLLSNDGPNNKEANFAHVIPSAARPAKAKRTPPRPDTSRPAWAATRRRRARHGRWATTSPTRKAIRGPLESGPDSGHARVSSSGGRRPAKPLERAHDKTAAKLDTNEEEADLRLAGRRKRSRENRLSVQLQASLPQTTNKLPPAARLRNQQMGVMRSPPELTMGRLVLAGHVPTNSSKGVECPLAWCQCTWKNGKQFADCSPGTRREQPTRMLRIIPDGLDPLLQVLNMSGNELGELPGAAFSSLNLNNLQRIYMVSCKLARVHLRAFEHLKLVVELDFARNQLDSIPLYQMRHLALLRRLSMRGNPLRALDEATLQGGPTPETQRTHTNTTETRHDDLIRLYETYPDLARALSRQATPMSSSSSSSSHEDERRQIELLGSIISELARRRKPSGALGFESSQADRADQPSLASDELGEPLTSLSPSLEFRDEATDSPADDERRAARSIWPSLGLFEHLQELDLGECQLSYIKWSTFVGLRSLKRLQLDGNQLSQLSGLLVAHLPVGLFELSLESNPWRCDCRLRDLRLWLGRTRTPLSAPARCSPAGPQAETLNDLDRQSLLLGDRAMRHEQLRRKPGRGTSAASGPAAKAGALETGAELEPKFLDRMEPDEFVCAPRVRARFWAKGRRRGEGERSLLSFVLGGFANSNELPDGDGDEIAQVRLPGGESETTVREGGNQISNLLQLSPEGGDGGDKPEERTDSTSSDAEQGQTLKINQVVEYLEETLVAGRQQAPAGKQVAPSEGTFLLAKQQHTTTQRSVTEQRRRLAATHELRPAEDERVTLRCAFLAYPSTSVDVLWLADHSAAPAVNHHQPPGAEQIDDNAKASVRDEAANRGKPAAKSSYGLLYDSRLHRTLDGNLSSSASTDRGENEISRATGTPGSSYVDEFFNEPEAGNALGMDWNEIPLYDSRLLVRESQSYMPTRIEHSKDELANQPGGKWPPASAMVLRESQLTIRAARLEDSARYKCVAVNEAGVDWLEFGVRVSPGATAASGQIPRDRDQAGPQGGRQLELSRRKNNKDQTDAEAEEEQTEAELAGQTRDQRANGSSSEQPPAQQAQQTQDAQQQQPQPQPPIGRKGPAPQTPTPTLRFQAGAKRAQTGQSQAAPTTTTMTSTAMRPTGNQASANWFKTTAASPAFQVFLVVASCLMGLVILAFVVFCIIIYQIKPSLDGSQASPFNLSGSERGELYEADEQLRRRAPPRAGGAAAEGFYAKQFHQRQAMQNQQPIEQRELIIAGQAPQGRLLVANPIGPLAVPNGYAAGGFAQHAKLIDFYGPHAGLMQAAGQQQFNCALAAPNHQQQQKLLLQQQQQQQLHLQQYESQRHLTAVCDPKTGRALESRIEWAGALGLGSAGTSANNTNTNQSTSTPPTERGAATNGNPTSSPSVSAGGDSLDQFAMALNQVPHQAYEANQLQQIMVLPGTHVVAAGPFPRGEDDEQSTREACL</sequence>
<dbReference type="Gene3D" id="2.60.40.10">
    <property type="entry name" value="Immunoglobulins"/>
    <property type="match status" value="1"/>
</dbReference>
<feature type="region of interest" description="Disordered" evidence="3">
    <location>
        <begin position="492"/>
        <end position="628"/>
    </location>
</feature>
<dbReference type="PROSITE" id="PS51450">
    <property type="entry name" value="LRR"/>
    <property type="match status" value="1"/>
</dbReference>
<feature type="compositionally biased region" description="Basic residues" evidence="3">
    <location>
        <begin position="1126"/>
        <end position="1140"/>
    </location>
</feature>
<reference evidence="7 8" key="1">
    <citation type="submission" date="2019-12" db="EMBL/GenBank/DDBJ databases">
        <authorList>
            <person name="Alioto T."/>
            <person name="Alioto T."/>
            <person name="Gomez Garrido J."/>
        </authorList>
    </citation>
    <scope>NUCLEOTIDE SEQUENCE [LARGE SCALE GENOMIC DNA]</scope>
</reference>
<feature type="region of interest" description="Disordered" evidence="3">
    <location>
        <begin position="59"/>
        <end position="103"/>
    </location>
</feature>
<feature type="compositionally biased region" description="Basic and acidic residues" evidence="3">
    <location>
        <begin position="2217"/>
        <end position="2228"/>
    </location>
</feature>
<name>A0A8S0TNL5_OLEEU</name>
<dbReference type="SMART" id="SM00082">
    <property type="entry name" value="LRRCT"/>
    <property type="match status" value="1"/>
</dbReference>
<feature type="region of interest" description="Disordered" evidence="3">
    <location>
        <begin position="2064"/>
        <end position="2088"/>
    </location>
</feature>
<feature type="compositionally biased region" description="Basic and acidic residues" evidence="3">
    <location>
        <begin position="562"/>
        <end position="571"/>
    </location>
</feature>
<feature type="compositionally biased region" description="Polar residues" evidence="3">
    <location>
        <begin position="523"/>
        <end position="534"/>
    </location>
</feature>
<dbReference type="InterPro" id="IPR001611">
    <property type="entry name" value="Leu-rich_rpt"/>
</dbReference>
<evidence type="ECO:0000259" key="5">
    <source>
        <dbReference type="SMART" id="SM00082"/>
    </source>
</evidence>
<dbReference type="Proteomes" id="UP000594638">
    <property type="component" value="Unassembled WGS sequence"/>
</dbReference>
<accession>A0A8S0TNL5</accession>
<feature type="region of interest" description="Disordered" evidence="3">
    <location>
        <begin position="1104"/>
        <end position="1140"/>
    </location>
</feature>
<feature type="region of interest" description="Disordered" evidence="3">
    <location>
        <begin position="1558"/>
        <end position="1577"/>
    </location>
</feature>
<dbReference type="SUPFAM" id="SSF52058">
    <property type="entry name" value="L domain-like"/>
    <property type="match status" value="1"/>
</dbReference>
<proteinExistence type="predicted"/>
<feature type="compositionally biased region" description="Basic and acidic residues" evidence="3">
    <location>
        <begin position="1105"/>
        <end position="1121"/>
    </location>
</feature>
<feature type="domain" description="LRRCT" evidence="5">
    <location>
        <begin position="1719"/>
        <end position="1765"/>
    </location>
</feature>
<dbReference type="InterPro" id="IPR036179">
    <property type="entry name" value="Ig-like_dom_sf"/>
</dbReference>
<dbReference type="Gramene" id="OE9A047910T1">
    <property type="protein sequence ID" value="OE9A047910C1"/>
    <property type="gene ID" value="OE9A047910"/>
</dbReference>
<feature type="compositionally biased region" description="Polar residues" evidence="3">
    <location>
        <begin position="755"/>
        <end position="791"/>
    </location>
</feature>
<feature type="domain" description="Immunoglobulin" evidence="6">
    <location>
        <begin position="1975"/>
        <end position="2191"/>
    </location>
</feature>
<feature type="compositionally biased region" description="Gly residues" evidence="3">
    <location>
        <begin position="1044"/>
        <end position="1054"/>
    </location>
</feature>
<dbReference type="PANTHER" id="PTHR24366:SF140">
    <property type="entry name" value="IP22191P"/>
    <property type="match status" value="1"/>
</dbReference>
<feature type="region of interest" description="Disordered" evidence="3">
    <location>
        <begin position="1221"/>
        <end position="1331"/>
    </location>
</feature>
<evidence type="ECO:0000256" key="1">
    <source>
        <dbReference type="ARBA" id="ARBA00022614"/>
    </source>
</evidence>
<dbReference type="InterPro" id="IPR000483">
    <property type="entry name" value="Cys-rich_flank_reg_C"/>
</dbReference>
<feature type="region of interest" description="Disordered" evidence="3">
    <location>
        <begin position="1516"/>
        <end position="1543"/>
    </location>
</feature>
<keyword evidence="1" id="KW-0433">Leucine-rich repeat</keyword>
<keyword evidence="4" id="KW-1133">Transmembrane helix</keyword>
<organism evidence="7 8">
    <name type="scientific">Olea europaea subsp. europaea</name>
    <dbReference type="NCBI Taxonomy" id="158383"/>
    <lineage>
        <taxon>Eukaryota</taxon>
        <taxon>Viridiplantae</taxon>
        <taxon>Streptophyta</taxon>
        <taxon>Embryophyta</taxon>
        <taxon>Tracheophyta</taxon>
        <taxon>Spermatophyta</taxon>
        <taxon>Magnoliopsida</taxon>
        <taxon>eudicotyledons</taxon>
        <taxon>Gunneridae</taxon>
        <taxon>Pentapetalae</taxon>
        <taxon>asterids</taxon>
        <taxon>lamiids</taxon>
        <taxon>Lamiales</taxon>
        <taxon>Oleaceae</taxon>
        <taxon>Oleeae</taxon>
        <taxon>Olea</taxon>
    </lineage>
</organism>
<protein>
    <submittedName>
        <fullName evidence="7">Leucine-rich repeat-containing protein 26</fullName>
    </submittedName>
</protein>
<dbReference type="SMART" id="SM00369">
    <property type="entry name" value="LRR_TYP"/>
    <property type="match status" value="6"/>
</dbReference>
<keyword evidence="2" id="KW-0677">Repeat</keyword>
<feature type="compositionally biased region" description="Low complexity" evidence="3">
    <location>
        <begin position="1786"/>
        <end position="1797"/>
    </location>
</feature>
<dbReference type="PANTHER" id="PTHR24366">
    <property type="entry name" value="IG(IMMUNOGLOBULIN) AND LRR(LEUCINE RICH REPEAT) DOMAINS"/>
    <property type="match status" value="1"/>
</dbReference>
<feature type="transmembrane region" description="Helical" evidence="4">
    <location>
        <begin position="2345"/>
        <end position="2369"/>
    </location>
</feature>
<dbReference type="InterPro" id="IPR013783">
    <property type="entry name" value="Ig-like_fold"/>
</dbReference>
<dbReference type="Pfam" id="PF13855">
    <property type="entry name" value="LRR_8"/>
    <property type="match status" value="2"/>
</dbReference>
<keyword evidence="8" id="KW-1185">Reference proteome</keyword>
<feature type="region of interest" description="Disordered" evidence="3">
    <location>
        <begin position="2013"/>
        <end position="2044"/>
    </location>
</feature>
<feature type="compositionally biased region" description="Low complexity" evidence="3">
    <location>
        <begin position="2307"/>
        <end position="2324"/>
    </location>
</feature>
<gene>
    <name evidence="7" type="ORF">OLEA9_A047910</name>
</gene>
<feature type="compositionally biased region" description="Basic residues" evidence="3">
    <location>
        <begin position="1249"/>
        <end position="1258"/>
    </location>
</feature>
<feature type="compositionally biased region" description="Basic and acidic residues" evidence="3">
    <location>
        <begin position="1897"/>
        <end position="1906"/>
    </location>
</feature>
<feature type="compositionally biased region" description="Basic and acidic residues" evidence="3">
    <location>
        <begin position="590"/>
        <end position="617"/>
    </location>
</feature>
<dbReference type="GO" id="GO:0006952">
    <property type="term" value="P:defense response"/>
    <property type="evidence" value="ECO:0007669"/>
    <property type="project" value="UniProtKB-ARBA"/>
</dbReference>
<feature type="compositionally biased region" description="Low complexity" evidence="3">
    <location>
        <begin position="2257"/>
        <end position="2274"/>
    </location>
</feature>
<feature type="compositionally biased region" description="Basic residues" evidence="3">
    <location>
        <begin position="922"/>
        <end position="935"/>
    </location>
</feature>
<feature type="compositionally biased region" description="Polar residues" evidence="3">
    <location>
        <begin position="2581"/>
        <end position="2591"/>
    </location>
</feature>
<feature type="compositionally biased region" description="Acidic residues" evidence="3">
    <location>
        <begin position="2229"/>
        <end position="2238"/>
    </location>
</feature>
<feature type="compositionally biased region" description="Basic and acidic residues" evidence="3">
    <location>
        <begin position="2027"/>
        <end position="2039"/>
    </location>
</feature>
<evidence type="ECO:0000313" key="8">
    <source>
        <dbReference type="Proteomes" id="UP000594638"/>
    </source>
</evidence>
<feature type="compositionally biased region" description="Basic residues" evidence="3">
    <location>
        <begin position="369"/>
        <end position="385"/>
    </location>
</feature>
<feature type="region of interest" description="Disordered" evidence="3">
    <location>
        <begin position="2194"/>
        <end position="2324"/>
    </location>
</feature>
<dbReference type="InterPro" id="IPR003599">
    <property type="entry name" value="Ig_sub"/>
</dbReference>
<keyword evidence="4" id="KW-0812">Transmembrane</keyword>